<gene>
    <name evidence="14" type="ORF">CLV32_1732</name>
</gene>
<keyword evidence="7 14" id="KW-0418">Kinase</keyword>
<keyword evidence="6" id="KW-0547">Nucleotide-binding</keyword>
<dbReference type="EMBL" id="SNWM01000002">
    <property type="protein sequence ID" value="TDO22748.1"/>
    <property type="molecule type" value="Genomic_DNA"/>
</dbReference>
<dbReference type="GO" id="GO:0005524">
    <property type="term" value="F:ATP binding"/>
    <property type="evidence" value="ECO:0007669"/>
    <property type="project" value="UniProtKB-KW"/>
</dbReference>
<evidence type="ECO:0000313" key="14">
    <source>
        <dbReference type="EMBL" id="TDO22748.1"/>
    </source>
</evidence>
<keyword evidence="15" id="KW-1185">Reference proteome</keyword>
<evidence type="ECO:0000256" key="9">
    <source>
        <dbReference type="ARBA" id="ARBA00022909"/>
    </source>
</evidence>
<comment type="similarity">
    <text evidence="2">Belongs to the HPPK family.</text>
</comment>
<evidence type="ECO:0000256" key="1">
    <source>
        <dbReference type="ARBA" id="ARBA00005051"/>
    </source>
</evidence>
<organism evidence="14 15">
    <name type="scientific">Pedobacter duraquae</name>
    <dbReference type="NCBI Taxonomy" id="425511"/>
    <lineage>
        <taxon>Bacteria</taxon>
        <taxon>Pseudomonadati</taxon>
        <taxon>Bacteroidota</taxon>
        <taxon>Sphingobacteriia</taxon>
        <taxon>Sphingobacteriales</taxon>
        <taxon>Sphingobacteriaceae</taxon>
        <taxon>Pedobacter</taxon>
    </lineage>
</organism>
<comment type="caution">
    <text evidence="14">The sequence shown here is derived from an EMBL/GenBank/DDBJ whole genome shotgun (WGS) entry which is preliminary data.</text>
</comment>
<evidence type="ECO:0000256" key="6">
    <source>
        <dbReference type="ARBA" id="ARBA00022741"/>
    </source>
</evidence>
<dbReference type="EC" id="2.7.6.3" evidence="3"/>
<dbReference type="Pfam" id="PF01288">
    <property type="entry name" value="HPPK"/>
    <property type="match status" value="1"/>
</dbReference>
<dbReference type="UniPathway" id="UPA00077">
    <property type="reaction ID" value="UER00155"/>
</dbReference>
<evidence type="ECO:0000256" key="8">
    <source>
        <dbReference type="ARBA" id="ARBA00022840"/>
    </source>
</evidence>
<evidence type="ECO:0000256" key="10">
    <source>
        <dbReference type="ARBA" id="ARBA00029409"/>
    </source>
</evidence>
<dbReference type="Proteomes" id="UP000295499">
    <property type="component" value="Unassembled WGS sequence"/>
</dbReference>
<dbReference type="CDD" id="cd00483">
    <property type="entry name" value="HPPK"/>
    <property type="match status" value="1"/>
</dbReference>
<evidence type="ECO:0000256" key="12">
    <source>
        <dbReference type="ARBA" id="ARBA00033413"/>
    </source>
</evidence>
<dbReference type="GO" id="GO:0016301">
    <property type="term" value="F:kinase activity"/>
    <property type="evidence" value="ECO:0007669"/>
    <property type="project" value="UniProtKB-KW"/>
</dbReference>
<keyword evidence="8" id="KW-0067">ATP-binding</keyword>
<dbReference type="PROSITE" id="PS00794">
    <property type="entry name" value="HPPK"/>
    <property type="match status" value="1"/>
</dbReference>
<keyword evidence="9" id="KW-0289">Folate biosynthesis</keyword>
<dbReference type="OrthoDB" id="9808041at2"/>
<dbReference type="GO" id="GO:0003848">
    <property type="term" value="F:2-amino-4-hydroxy-6-hydroxymethyldihydropteridine diphosphokinase activity"/>
    <property type="evidence" value="ECO:0007669"/>
    <property type="project" value="UniProtKB-EC"/>
</dbReference>
<dbReference type="AlphaFoldDB" id="A0A4V3C3N3"/>
<comment type="pathway">
    <text evidence="1">Cofactor biosynthesis; tetrahydrofolate biosynthesis; 2-amino-4-hydroxy-6-hydroxymethyl-7,8-dihydropteridine diphosphate from 7,8-dihydroneopterin triphosphate: step 4/4.</text>
</comment>
<evidence type="ECO:0000256" key="2">
    <source>
        <dbReference type="ARBA" id="ARBA00005810"/>
    </source>
</evidence>
<keyword evidence="5" id="KW-0808">Transferase</keyword>
<dbReference type="Gene3D" id="3.30.70.560">
    <property type="entry name" value="7,8-Dihydro-6-hydroxymethylpterin-pyrophosphokinase HPPK"/>
    <property type="match status" value="1"/>
</dbReference>
<evidence type="ECO:0000256" key="3">
    <source>
        <dbReference type="ARBA" id="ARBA00013253"/>
    </source>
</evidence>
<protein>
    <recommendedName>
        <fullName evidence="4">2-amino-4-hydroxy-6-hydroxymethyldihydropteridine pyrophosphokinase</fullName>
        <ecNumber evidence="3">2.7.6.3</ecNumber>
    </recommendedName>
    <alternativeName>
        <fullName evidence="11">6-hydroxymethyl-7,8-dihydropterin pyrophosphokinase</fullName>
    </alternativeName>
    <alternativeName>
        <fullName evidence="12">7,8-dihydro-6-hydroxymethylpterin-pyrophosphokinase</fullName>
    </alternativeName>
</protein>
<dbReference type="GO" id="GO:0046654">
    <property type="term" value="P:tetrahydrofolate biosynthetic process"/>
    <property type="evidence" value="ECO:0007669"/>
    <property type="project" value="UniProtKB-UniPathway"/>
</dbReference>
<comment type="function">
    <text evidence="10">Catalyzes the transfer of pyrophosphate from adenosine triphosphate (ATP) to 6-hydroxymethyl-7,8-dihydropterin, an enzymatic step in folate biosynthesis pathway.</text>
</comment>
<dbReference type="InterPro" id="IPR035907">
    <property type="entry name" value="Hppk_sf"/>
</dbReference>
<reference evidence="14 15" key="1">
    <citation type="submission" date="2019-03" db="EMBL/GenBank/DDBJ databases">
        <title>Genomic Encyclopedia of Archaeal and Bacterial Type Strains, Phase II (KMG-II): from individual species to whole genera.</title>
        <authorList>
            <person name="Goeker M."/>
        </authorList>
    </citation>
    <scope>NUCLEOTIDE SEQUENCE [LARGE SCALE GENOMIC DNA]</scope>
    <source>
        <strain evidence="14 15">DSM 19034</strain>
    </source>
</reference>
<dbReference type="InterPro" id="IPR000550">
    <property type="entry name" value="Hppk"/>
</dbReference>
<dbReference type="RefSeq" id="WP_133554375.1">
    <property type="nucleotide sequence ID" value="NZ_SNWM01000002.1"/>
</dbReference>
<accession>A0A4V3C3N3</accession>
<evidence type="ECO:0000256" key="11">
    <source>
        <dbReference type="ARBA" id="ARBA00029766"/>
    </source>
</evidence>
<name>A0A4V3C3N3_9SPHI</name>
<evidence type="ECO:0000259" key="13">
    <source>
        <dbReference type="PROSITE" id="PS00794"/>
    </source>
</evidence>
<evidence type="ECO:0000256" key="5">
    <source>
        <dbReference type="ARBA" id="ARBA00022679"/>
    </source>
</evidence>
<evidence type="ECO:0000313" key="15">
    <source>
        <dbReference type="Proteomes" id="UP000295499"/>
    </source>
</evidence>
<dbReference type="NCBIfam" id="TIGR01498">
    <property type="entry name" value="folK"/>
    <property type="match status" value="1"/>
</dbReference>
<dbReference type="GO" id="GO:0046656">
    <property type="term" value="P:folic acid biosynthetic process"/>
    <property type="evidence" value="ECO:0007669"/>
    <property type="project" value="UniProtKB-KW"/>
</dbReference>
<dbReference type="PANTHER" id="PTHR43071:SF1">
    <property type="entry name" value="2-AMINO-4-HYDROXY-6-HYDROXYMETHYLDIHYDROPTERIDINE PYROPHOSPHOKINASE"/>
    <property type="match status" value="1"/>
</dbReference>
<dbReference type="PANTHER" id="PTHR43071">
    <property type="entry name" value="2-AMINO-4-HYDROXY-6-HYDROXYMETHYLDIHYDROPTERIDINE PYROPHOSPHOKINASE"/>
    <property type="match status" value="1"/>
</dbReference>
<evidence type="ECO:0000256" key="7">
    <source>
        <dbReference type="ARBA" id="ARBA00022777"/>
    </source>
</evidence>
<evidence type="ECO:0000256" key="4">
    <source>
        <dbReference type="ARBA" id="ARBA00016218"/>
    </source>
</evidence>
<feature type="domain" description="7,8-dihydro-6-hydroxymethylpterin-pyrophosphokinase" evidence="13">
    <location>
        <begin position="91"/>
        <end position="102"/>
    </location>
</feature>
<proteinExistence type="inferred from homology"/>
<dbReference type="SUPFAM" id="SSF55083">
    <property type="entry name" value="6-hydroxymethyl-7,8-dihydropterin pyrophosphokinase, HPPK"/>
    <property type="match status" value="1"/>
</dbReference>
<sequence length="164" mass="18424">MELDTKLVYLLLGSNMGDRAALLAEAIRHIGLRVGELEAVSSIYETAAWGKTDQPGFLNVAICVATAFTAEEVLDEVLAIELQMGRVREERWGSRIIDIDVILYSDEIISIPNKLQVPHPEMQHRRFVLEPLSEIAAVAFHPQLHKTVQELLVDLEDNLAVWKI</sequence>